<dbReference type="InterPro" id="IPR011032">
    <property type="entry name" value="GroES-like_sf"/>
</dbReference>
<feature type="domain" description="Enoyl reductase (ER)" evidence="1">
    <location>
        <begin position="16"/>
        <end position="345"/>
    </location>
</feature>
<accession>A0ABR4A210</accession>
<proteinExistence type="predicted"/>
<gene>
    <name evidence="2" type="ORF">N7G274_007392</name>
</gene>
<reference evidence="2 3" key="1">
    <citation type="submission" date="2024-09" db="EMBL/GenBank/DDBJ databases">
        <title>Rethinking Asexuality: The Enigmatic Case of Functional Sexual Genes in Lepraria (Stereocaulaceae).</title>
        <authorList>
            <person name="Doellman M."/>
            <person name="Sun Y."/>
            <person name="Barcenas-Pena A."/>
            <person name="Lumbsch H.T."/>
            <person name="Grewe F."/>
        </authorList>
    </citation>
    <scope>NUCLEOTIDE SEQUENCE [LARGE SCALE GENOMIC DNA]</scope>
    <source>
        <strain evidence="2 3">Mercado 3170</strain>
    </source>
</reference>
<keyword evidence="3" id="KW-1185">Reference proteome</keyword>
<dbReference type="Pfam" id="PF08240">
    <property type="entry name" value="ADH_N"/>
    <property type="match status" value="1"/>
</dbReference>
<dbReference type="Proteomes" id="UP001590950">
    <property type="component" value="Unassembled WGS sequence"/>
</dbReference>
<dbReference type="Gene3D" id="3.40.50.720">
    <property type="entry name" value="NAD(P)-binding Rossmann-like Domain"/>
    <property type="match status" value="1"/>
</dbReference>
<dbReference type="InterPro" id="IPR020843">
    <property type="entry name" value="ER"/>
</dbReference>
<protein>
    <recommendedName>
        <fullName evidence="1">Enoyl reductase (ER) domain-containing protein</fullName>
    </recommendedName>
</protein>
<dbReference type="InterPro" id="IPR052711">
    <property type="entry name" value="Zinc_ADH-like"/>
</dbReference>
<sequence>MTPSTTKQWTVTGKTGFDSLKFDEKAEVPQLGDHDVLVNFHYASLNYRDLIIPKGKYGFPVALPIVPASDGAGTVVAIGSRVTRFQKGDSVLTLFNQSHLGGPITRADLSTGLGGGLNGTLRQYGAFEESGLVRMPKSLDFQQASTLPCAAVTAWNGLYGVESKGLKPGDTILTQGTGGVSIFALQFAKAAGARVISTTSSDSKAKILKDLGADHVINYKTDPSWGETAKKLTPNGIGCSHILEVGGPKTMAQSLKAIRPEGLISIIGFLGGMSQDSPTFLDCLTNVCTVRGVMVGSRQQFEQMNEAVDANNIRPVVDEKVFSLEEVKEAYQYMWDQNHFGKLTIKISEPGQSKL</sequence>
<dbReference type="SMART" id="SM00829">
    <property type="entry name" value="PKS_ER"/>
    <property type="match status" value="1"/>
</dbReference>
<dbReference type="CDD" id="cd08276">
    <property type="entry name" value="MDR7"/>
    <property type="match status" value="1"/>
</dbReference>
<dbReference type="InterPro" id="IPR013154">
    <property type="entry name" value="ADH-like_N"/>
</dbReference>
<dbReference type="Gene3D" id="3.90.180.10">
    <property type="entry name" value="Medium-chain alcohol dehydrogenases, catalytic domain"/>
    <property type="match status" value="1"/>
</dbReference>
<evidence type="ECO:0000313" key="3">
    <source>
        <dbReference type="Proteomes" id="UP001590950"/>
    </source>
</evidence>
<evidence type="ECO:0000259" key="1">
    <source>
        <dbReference type="SMART" id="SM00829"/>
    </source>
</evidence>
<comment type="caution">
    <text evidence="2">The sequence shown here is derived from an EMBL/GenBank/DDBJ whole genome shotgun (WGS) entry which is preliminary data.</text>
</comment>
<organism evidence="2 3">
    <name type="scientific">Stereocaulon virgatum</name>
    <dbReference type="NCBI Taxonomy" id="373712"/>
    <lineage>
        <taxon>Eukaryota</taxon>
        <taxon>Fungi</taxon>
        <taxon>Dikarya</taxon>
        <taxon>Ascomycota</taxon>
        <taxon>Pezizomycotina</taxon>
        <taxon>Lecanoromycetes</taxon>
        <taxon>OSLEUM clade</taxon>
        <taxon>Lecanoromycetidae</taxon>
        <taxon>Lecanorales</taxon>
        <taxon>Lecanorineae</taxon>
        <taxon>Stereocaulaceae</taxon>
        <taxon>Stereocaulon</taxon>
    </lineage>
</organism>
<name>A0ABR4A210_9LECA</name>
<dbReference type="SUPFAM" id="SSF50129">
    <property type="entry name" value="GroES-like"/>
    <property type="match status" value="1"/>
</dbReference>
<dbReference type="InterPro" id="IPR013149">
    <property type="entry name" value="ADH-like_C"/>
</dbReference>
<dbReference type="PANTHER" id="PTHR45033:SF2">
    <property type="entry name" value="ZINC-TYPE ALCOHOL DEHYDROGENASE-LIKE PROTEIN C1773.06C"/>
    <property type="match status" value="1"/>
</dbReference>
<dbReference type="Pfam" id="PF00107">
    <property type="entry name" value="ADH_zinc_N"/>
    <property type="match status" value="1"/>
</dbReference>
<dbReference type="SUPFAM" id="SSF51735">
    <property type="entry name" value="NAD(P)-binding Rossmann-fold domains"/>
    <property type="match status" value="1"/>
</dbReference>
<dbReference type="EMBL" id="JBEFKJ010000023">
    <property type="protein sequence ID" value="KAL2039989.1"/>
    <property type="molecule type" value="Genomic_DNA"/>
</dbReference>
<dbReference type="PANTHER" id="PTHR45033">
    <property type="match status" value="1"/>
</dbReference>
<evidence type="ECO:0000313" key="2">
    <source>
        <dbReference type="EMBL" id="KAL2039989.1"/>
    </source>
</evidence>
<dbReference type="InterPro" id="IPR036291">
    <property type="entry name" value="NAD(P)-bd_dom_sf"/>
</dbReference>